<dbReference type="EMBL" id="VSRR010021570">
    <property type="protein sequence ID" value="MPC64034.1"/>
    <property type="molecule type" value="Genomic_DNA"/>
</dbReference>
<evidence type="ECO:0000256" key="1">
    <source>
        <dbReference type="SAM" id="MobiDB-lite"/>
    </source>
</evidence>
<comment type="caution">
    <text evidence="2">The sequence shown here is derived from an EMBL/GenBank/DDBJ whole genome shotgun (WGS) entry which is preliminary data.</text>
</comment>
<proteinExistence type="predicted"/>
<feature type="region of interest" description="Disordered" evidence="1">
    <location>
        <begin position="48"/>
        <end position="74"/>
    </location>
</feature>
<name>A0A5B7H597_PORTR</name>
<keyword evidence="3" id="KW-1185">Reference proteome</keyword>
<reference evidence="2 3" key="1">
    <citation type="submission" date="2019-05" db="EMBL/GenBank/DDBJ databases">
        <title>Another draft genome of Portunus trituberculatus and its Hox gene families provides insights of decapod evolution.</title>
        <authorList>
            <person name="Jeong J.-H."/>
            <person name="Song I."/>
            <person name="Kim S."/>
            <person name="Choi T."/>
            <person name="Kim D."/>
            <person name="Ryu S."/>
            <person name="Kim W."/>
        </authorList>
    </citation>
    <scope>NUCLEOTIDE SEQUENCE [LARGE SCALE GENOMIC DNA]</scope>
    <source>
        <tissue evidence="2">Muscle</tissue>
    </source>
</reference>
<accession>A0A5B7H597</accession>
<dbReference type="Proteomes" id="UP000324222">
    <property type="component" value="Unassembled WGS sequence"/>
</dbReference>
<sequence>MQINDILDSKQGEPSEDRMLHTPRCRGICLTHRKLLNNMLGNALRVMSRKPPTTNSIVPTGPLKSPLMAPPPPLPPPPPRPVCWLSGLHHAAPPVVSAVTYAQQNV</sequence>
<dbReference type="AlphaFoldDB" id="A0A5B7H597"/>
<protein>
    <submittedName>
        <fullName evidence="2">Uncharacterized protein</fullName>
    </submittedName>
</protein>
<gene>
    <name evidence="2" type="ORF">E2C01_058144</name>
</gene>
<evidence type="ECO:0000313" key="2">
    <source>
        <dbReference type="EMBL" id="MPC64034.1"/>
    </source>
</evidence>
<evidence type="ECO:0000313" key="3">
    <source>
        <dbReference type="Proteomes" id="UP000324222"/>
    </source>
</evidence>
<organism evidence="2 3">
    <name type="scientific">Portunus trituberculatus</name>
    <name type="common">Swimming crab</name>
    <name type="synonym">Neptunus trituberculatus</name>
    <dbReference type="NCBI Taxonomy" id="210409"/>
    <lineage>
        <taxon>Eukaryota</taxon>
        <taxon>Metazoa</taxon>
        <taxon>Ecdysozoa</taxon>
        <taxon>Arthropoda</taxon>
        <taxon>Crustacea</taxon>
        <taxon>Multicrustacea</taxon>
        <taxon>Malacostraca</taxon>
        <taxon>Eumalacostraca</taxon>
        <taxon>Eucarida</taxon>
        <taxon>Decapoda</taxon>
        <taxon>Pleocyemata</taxon>
        <taxon>Brachyura</taxon>
        <taxon>Eubrachyura</taxon>
        <taxon>Portunoidea</taxon>
        <taxon>Portunidae</taxon>
        <taxon>Portuninae</taxon>
        <taxon>Portunus</taxon>
    </lineage>
</organism>